<organism evidence="1 2">
    <name type="scientific">Leptospira borgpetersenii serovar Pomona str. 200901868</name>
    <dbReference type="NCBI Taxonomy" id="1192866"/>
    <lineage>
        <taxon>Bacteria</taxon>
        <taxon>Pseudomonadati</taxon>
        <taxon>Spirochaetota</taxon>
        <taxon>Spirochaetia</taxon>
        <taxon>Leptospirales</taxon>
        <taxon>Leptospiraceae</taxon>
        <taxon>Leptospira</taxon>
    </lineage>
</organism>
<protein>
    <submittedName>
        <fullName evidence="1">Uncharacterized protein</fullName>
    </submittedName>
</protein>
<reference evidence="1 2" key="1">
    <citation type="submission" date="2013-01" db="EMBL/GenBank/DDBJ databases">
        <authorList>
            <person name="Harkins D.M."/>
            <person name="Durkin A.S."/>
            <person name="Brinkac L.M."/>
            <person name="Haft D.H."/>
            <person name="Selengut J.D."/>
            <person name="Sanka R."/>
            <person name="DePew J."/>
            <person name="Purushe J."/>
            <person name="Picardeau M."/>
            <person name="Werts C."/>
            <person name="Goarant C."/>
            <person name="Vinetz J.M."/>
            <person name="Sutton G.G."/>
            <person name="Nierman W.C."/>
            <person name="Fouts D.E."/>
        </authorList>
    </citation>
    <scope>NUCLEOTIDE SEQUENCE [LARGE SCALE GENOMIC DNA]</scope>
    <source>
        <strain evidence="1 2">200901868</strain>
    </source>
</reference>
<dbReference type="Proteomes" id="UP000012159">
    <property type="component" value="Unassembled WGS sequence"/>
</dbReference>
<name>M6WFA0_LEPBO</name>
<proteinExistence type="predicted"/>
<sequence>MLREGRTVISVTHRLSTIREADQVFQMRNGKLERFSVPEPEQQAMVL</sequence>
<dbReference type="AlphaFoldDB" id="M6WFA0"/>
<accession>M6WFA0</accession>
<gene>
    <name evidence="1" type="ORF">LEP1GSC133_3215</name>
</gene>
<evidence type="ECO:0000313" key="2">
    <source>
        <dbReference type="Proteomes" id="UP000012159"/>
    </source>
</evidence>
<dbReference type="SUPFAM" id="SSF52540">
    <property type="entry name" value="P-loop containing nucleoside triphosphate hydrolases"/>
    <property type="match status" value="1"/>
</dbReference>
<dbReference type="STRING" id="1192866.LEP1GSC133_3215"/>
<evidence type="ECO:0000313" key="1">
    <source>
        <dbReference type="EMBL" id="EMO60433.1"/>
    </source>
</evidence>
<dbReference type="InterPro" id="IPR027417">
    <property type="entry name" value="P-loop_NTPase"/>
</dbReference>
<comment type="caution">
    <text evidence="1">The sequence shown here is derived from an EMBL/GenBank/DDBJ whole genome shotgun (WGS) entry which is preliminary data.</text>
</comment>
<dbReference type="Gene3D" id="3.40.50.300">
    <property type="entry name" value="P-loop containing nucleotide triphosphate hydrolases"/>
    <property type="match status" value="1"/>
</dbReference>
<dbReference type="EMBL" id="AKWF02000137">
    <property type="protein sequence ID" value="EMO60433.1"/>
    <property type="molecule type" value="Genomic_DNA"/>
</dbReference>